<dbReference type="PANTHER" id="PTHR37534">
    <property type="entry name" value="TRANSCRIPTIONAL ACTIVATOR PROTEIN UGA3"/>
    <property type="match status" value="1"/>
</dbReference>
<comment type="caution">
    <text evidence="4">The sequence shown here is derived from an EMBL/GenBank/DDBJ whole genome shotgun (WGS) entry which is preliminary data.</text>
</comment>
<evidence type="ECO:0000256" key="2">
    <source>
        <dbReference type="SAM" id="MobiDB-lite"/>
    </source>
</evidence>
<dbReference type="InterPro" id="IPR036864">
    <property type="entry name" value="Zn2-C6_fun-type_DNA-bd_sf"/>
</dbReference>
<evidence type="ECO:0000259" key="3">
    <source>
        <dbReference type="PROSITE" id="PS50048"/>
    </source>
</evidence>
<feature type="compositionally biased region" description="Polar residues" evidence="2">
    <location>
        <begin position="92"/>
        <end position="108"/>
    </location>
</feature>
<dbReference type="SMART" id="SM00066">
    <property type="entry name" value="GAL4"/>
    <property type="match status" value="1"/>
</dbReference>
<dbReference type="EMBL" id="JAGMUU010000010">
    <property type="protein sequence ID" value="KAH7144238.1"/>
    <property type="molecule type" value="Genomic_DNA"/>
</dbReference>
<dbReference type="GO" id="GO:0045944">
    <property type="term" value="P:positive regulation of transcription by RNA polymerase II"/>
    <property type="evidence" value="ECO:0007669"/>
    <property type="project" value="TreeGrafter"/>
</dbReference>
<dbReference type="GO" id="GO:0005634">
    <property type="term" value="C:nucleus"/>
    <property type="evidence" value="ECO:0007669"/>
    <property type="project" value="TreeGrafter"/>
</dbReference>
<dbReference type="Pfam" id="PF00172">
    <property type="entry name" value="Zn_clus"/>
    <property type="match status" value="1"/>
</dbReference>
<proteinExistence type="predicted"/>
<dbReference type="AlphaFoldDB" id="A0A9P9ESP1"/>
<keyword evidence="5" id="KW-1185">Reference proteome</keyword>
<dbReference type="CDD" id="cd00067">
    <property type="entry name" value="GAL4"/>
    <property type="match status" value="1"/>
</dbReference>
<protein>
    <recommendedName>
        <fullName evidence="3">Zn(2)-C6 fungal-type domain-containing protein</fullName>
    </recommendedName>
</protein>
<dbReference type="GO" id="GO:0008270">
    <property type="term" value="F:zinc ion binding"/>
    <property type="evidence" value="ECO:0007669"/>
    <property type="project" value="InterPro"/>
</dbReference>
<feature type="domain" description="Zn(2)-C6 fungal-type" evidence="3">
    <location>
        <begin position="17"/>
        <end position="45"/>
    </location>
</feature>
<dbReference type="InterPro" id="IPR001138">
    <property type="entry name" value="Zn2Cys6_DnaBD"/>
</dbReference>
<reference evidence="4" key="1">
    <citation type="journal article" date="2021" name="Nat. Commun.">
        <title>Genetic determinants of endophytism in the Arabidopsis root mycobiome.</title>
        <authorList>
            <person name="Mesny F."/>
            <person name="Miyauchi S."/>
            <person name="Thiergart T."/>
            <person name="Pickel B."/>
            <person name="Atanasova L."/>
            <person name="Karlsson M."/>
            <person name="Huettel B."/>
            <person name="Barry K.W."/>
            <person name="Haridas S."/>
            <person name="Chen C."/>
            <person name="Bauer D."/>
            <person name="Andreopoulos W."/>
            <person name="Pangilinan J."/>
            <person name="LaButti K."/>
            <person name="Riley R."/>
            <person name="Lipzen A."/>
            <person name="Clum A."/>
            <person name="Drula E."/>
            <person name="Henrissat B."/>
            <person name="Kohler A."/>
            <person name="Grigoriev I.V."/>
            <person name="Martin F.M."/>
            <person name="Hacquard S."/>
        </authorList>
    </citation>
    <scope>NUCLEOTIDE SEQUENCE</scope>
    <source>
        <strain evidence="4">MPI-CAGE-AT-0021</strain>
    </source>
</reference>
<keyword evidence="1" id="KW-0539">Nucleus</keyword>
<dbReference type="GO" id="GO:0000981">
    <property type="term" value="F:DNA-binding transcription factor activity, RNA polymerase II-specific"/>
    <property type="evidence" value="ECO:0007669"/>
    <property type="project" value="InterPro"/>
</dbReference>
<evidence type="ECO:0000256" key="1">
    <source>
        <dbReference type="ARBA" id="ARBA00023242"/>
    </source>
</evidence>
<dbReference type="Proteomes" id="UP000717696">
    <property type="component" value="Unassembled WGS sequence"/>
</dbReference>
<feature type="region of interest" description="Disordered" evidence="2">
    <location>
        <begin position="89"/>
        <end position="111"/>
    </location>
</feature>
<sequence length="634" mass="70331">MSATRVKKTDIVRKRTGCQRCRSKRRKCDENRPECAACVQRGLPCPGYQRQLTFKDVSALTAETSRRIEETKWSELRRNDARRIDRCHGATADQSRQRSGVVETTDSDSPGAECISFAQQDSPVSEDVVSGEYGLGTSLPLPRPTLELSLDFLMEQITEATHSIPEGSCEMQDSTAIRRTGATTNIDRVPPRVGSNSCIPVSFDDGDAQVQLWENFINFPEASPSQTPSNLLPPAGCSTTDSDPVPNPPTEETLLRNFEENISPMIPLTLPFEELFRVSSGLRTAALALSSSHLSWTARSEPSGAKTRLKCQSDCHYYDFAVRDLTLQLKQPCNRSGEQLFGAAMLLVYRDLFVGAATAVYGHLQKLETIATQLDVSSLCTPTLLRAWRMLLYDMRTQMMPTRKSAVTLDVPQQCLPWDGQLTIRDLYSSIWSLHARFVLEASFKVDDASSNKDIITGPSFGAIVPYQFVDERKALDYLSYLLSRIMCSYLQSRVQEPSSASSSQAYAWIVLGIAATIGLRKHQFAGPSIFAQLLVVSMLSDGTTIATAILDGLVPRATAEAQSPLGTAELSNMRKMLQLIIKEKNRGKAIRTIISAFDEHESLDKLFELQSVVAFGDWNGRDAFRDVYQFPES</sequence>
<dbReference type="PANTHER" id="PTHR37534:SF7">
    <property type="entry name" value="TRANSCRIPTIONAL ACTIVATOR PROTEIN UGA3"/>
    <property type="match status" value="1"/>
</dbReference>
<dbReference type="PROSITE" id="PS00463">
    <property type="entry name" value="ZN2_CY6_FUNGAL_1"/>
    <property type="match status" value="1"/>
</dbReference>
<dbReference type="SUPFAM" id="SSF57701">
    <property type="entry name" value="Zn2/Cys6 DNA-binding domain"/>
    <property type="match status" value="1"/>
</dbReference>
<dbReference type="Gene3D" id="4.10.240.10">
    <property type="entry name" value="Zn(2)-C6 fungal-type DNA-binding domain"/>
    <property type="match status" value="1"/>
</dbReference>
<feature type="region of interest" description="Disordered" evidence="2">
    <location>
        <begin position="223"/>
        <end position="246"/>
    </location>
</feature>
<dbReference type="OrthoDB" id="39175at2759"/>
<gene>
    <name evidence="4" type="ORF">B0J13DRAFT_525626</name>
</gene>
<evidence type="ECO:0000313" key="5">
    <source>
        <dbReference type="Proteomes" id="UP000717696"/>
    </source>
</evidence>
<dbReference type="PROSITE" id="PS50048">
    <property type="entry name" value="ZN2_CY6_FUNGAL_2"/>
    <property type="match status" value="1"/>
</dbReference>
<organism evidence="4 5">
    <name type="scientific">Dactylonectria estremocensis</name>
    <dbReference type="NCBI Taxonomy" id="1079267"/>
    <lineage>
        <taxon>Eukaryota</taxon>
        <taxon>Fungi</taxon>
        <taxon>Dikarya</taxon>
        <taxon>Ascomycota</taxon>
        <taxon>Pezizomycotina</taxon>
        <taxon>Sordariomycetes</taxon>
        <taxon>Hypocreomycetidae</taxon>
        <taxon>Hypocreales</taxon>
        <taxon>Nectriaceae</taxon>
        <taxon>Dactylonectria</taxon>
    </lineage>
</organism>
<evidence type="ECO:0000313" key="4">
    <source>
        <dbReference type="EMBL" id="KAH7144238.1"/>
    </source>
</evidence>
<dbReference type="GO" id="GO:0000976">
    <property type="term" value="F:transcription cis-regulatory region binding"/>
    <property type="evidence" value="ECO:0007669"/>
    <property type="project" value="TreeGrafter"/>
</dbReference>
<accession>A0A9P9ESP1</accession>
<name>A0A9P9ESP1_9HYPO</name>